<dbReference type="Pfam" id="PF08220">
    <property type="entry name" value="HTH_DeoR"/>
    <property type="match status" value="1"/>
</dbReference>
<dbReference type="Gene3D" id="3.40.50.1360">
    <property type="match status" value="1"/>
</dbReference>
<dbReference type="SUPFAM" id="SSF100950">
    <property type="entry name" value="NagB/RpiA/CoA transferase-like"/>
    <property type="match status" value="1"/>
</dbReference>
<dbReference type="Proteomes" id="UP000095492">
    <property type="component" value="Unassembled WGS sequence"/>
</dbReference>
<dbReference type="PANTHER" id="PTHR30363:SF44">
    <property type="entry name" value="AGA OPERON TRANSCRIPTIONAL REPRESSOR-RELATED"/>
    <property type="match status" value="1"/>
</dbReference>
<dbReference type="GeneID" id="97391697"/>
<evidence type="ECO:0000313" key="4">
    <source>
        <dbReference type="EMBL" id="CUN12615.1"/>
    </source>
</evidence>
<dbReference type="InterPro" id="IPR036390">
    <property type="entry name" value="WH_DNA-bd_sf"/>
</dbReference>
<name>A0A173UER1_EUBRA</name>
<evidence type="ECO:0000313" key="7">
    <source>
        <dbReference type="Proteomes" id="UP000431304"/>
    </source>
</evidence>
<reference evidence="4 6" key="1">
    <citation type="submission" date="2015-09" db="EMBL/GenBank/DDBJ databases">
        <authorList>
            <consortium name="Pathogen Informatics"/>
        </authorList>
    </citation>
    <scope>NUCLEOTIDE SEQUENCE [LARGE SCALE GENOMIC DNA]</scope>
    <source>
        <strain evidence="4 6">2789STDY5608891</strain>
    </source>
</reference>
<accession>A0A173UER1</accession>
<organism evidence="4 6">
    <name type="scientific">Eubacterium ramulus</name>
    <dbReference type="NCBI Taxonomy" id="39490"/>
    <lineage>
        <taxon>Bacteria</taxon>
        <taxon>Bacillati</taxon>
        <taxon>Bacillota</taxon>
        <taxon>Clostridia</taxon>
        <taxon>Eubacteriales</taxon>
        <taxon>Eubacteriaceae</taxon>
        <taxon>Eubacterium</taxon>
    </lineage>
</organism>
<dbReference type="InterPro" id="IPR050313">
    <property type="entry name" value="Carb_Metab_HTH_regulators"/>
</dbReference>
<dbReference type="EMBL" id="WKRA01000009">
    <property type="protein sequence ID" value="MSD15841.1"/>
    <property type="molecule type" value="Genomic_DNA"/>
</dbReference>
<dbReference type="RefSeq" id="WP_055290449.1">
    <property type="nucleotide sequence ID" value="NZ_CAXUGT010000010.1"/>
</dbReference>
<gene>
    <name evidence="4" type="primary">glpR</name>
    <name evidence="4" type="ORF">ERS852448_01981</name>
    <name evidence="5" type="ORF">GKE72_07080</name>
</gene>
<dbReference type="OrthoDB" id="9797223at2"/>
<dbReference type="Proteomes" id="UP000431304">
    <property type="component" value="Unassembled WGS sequence"/>
</dbReference>
<sequence>MDTMEMRRNAIAELVNKHGTVSFAQIKEQFPQVSEMTLRTDLKALDAAKEIVRIHGGAKSVQLVIGTDDYLTRRAVRNIQSKQEIAKKAVQLVLPDTVIFLDSGSTTTELARIFPDQSNLIYTTGLSCATELANLTKPVIMLPGGQLNRYSISMYGISAIRELEQVNFHQTFLGVTGYSMKAGFTCGNNEEAMLKRTAIEQAEQVVVLMDSSKTEVKSTYTICGLADVDVIISDGQLPEDFLVECETHHITVY</sequence>
<evidence type="ECO:0000313" key="5">
    <source>
        <dbReference type="EMBL" id="MSD15841.1"/>
    </source>
</evidence>
<evidence type="ECO:0000313" key="6">
    <source>
        <dbReference type="Proteomes" id="UP000095492"/>
    </source>
</evidence>
<evidence type="ECO:0000259" key="3">
    <source>
        <dbReference type="PROSITE" id="PS51000"/>
    </source>
</evidence>
<keyword evidence="2" id="KW-0804">Transcription</keyword>
<dbReference type="STRING" id="39490.ERS852448_01981"/>
<dbReference type="Pfam" id="PF00455">
    <property type="entry name" value="DeoRC"/>
    <property type="match status" value="1"/>
</dbReference>
<dbReference type="AlphaFoldDB" id="A0A173UER1"/>
<dbReference type="SUPFAM" id="SSF46785">
    <property type="entry name" value="Winged helix' DNA-binding domain"/>
    <property type="match status" value="1"/>
</dbReference>
<feature type="domain" description="HTH deoR-type" evidence="3">
    <location>
        <begin position="4"/>
        <end position="60"/>
    </location>
</feature>
<dbReference type="GO" id="GO:0003700">
    <property type="term" value="F:DNA-binding transcription factor activity"/>
    <property type="evidence" value="ECO:0007669"/>
    <property type="project" value="InterPro"/>
</dbReference>
<dbReference type="InterPro" id="IPR014036">
    <property type="entry name" value="DeoR-like_C"/>
</dbReference>
<keyword evidence="1" id="KW-0805">Transcription regulation</keyword>
<proteinExistence type="predicted"/>
<dbReference type="InterPro" id="IPR001034">
    <property type="entry name" value="DeoR_HTH"/>
</dbReference>
<evidence type="ECO:0000256" key="2">
    <source>
        <dbReference type="ARBA" id="ARBA00023163"/>
    </source>
</evidence>
<reference evidence="5 7" key="2">
    <citation type="journal article" date="2019" name="Nat. Med.">
        <title>A library of human gut bacterial isolates paired with longitudinal multiomics data enables mechanistic microbiome research.</title>
        <authorList>
            <person name="Poyet M."/>
            <person name="Groussin M."/>
            <person name="Gibbons S.M."/>
            <person name="Avila-Pacheco J."/>
            <person name="Jiang X."/>
            <person name="Kearney S.M."/>
            <person name="Perrotta A.R."/>
            <person name="Berdy B."/>
            <person name="Zhao S."/>
            <person name="Lieberman T.D."/>
            <person name="Swanson P.K."/>
            <person name="Smith M."/>
            <person name="Roesemann S."/>
            <person name="Alexander J.E."/>
            <person name="Rich S.A."/>
            <person name="Livny J."/>
            <person name="Vlamakis H."/>
            <person name="Clish C."/>
            <person name="Bullock K."/>
            <person name="Deik A."/>
            <person name="Scott J."/>
            <person name="Pierce K.A."/>
            <person name="Xavier R.J."/>
            <person name="Alm E.J."/>
        </authorList>
    </citation>
    <scope>NUCLEOTIDE SEQUENCE [LARGE SCALE GENOMIC DNA]</scope>
    <source>
        <strain evidence="5 7">BIOML-A3</strain>
    </source>
</reference>
<dbReference type="InterPro" id="IPR037171">
    <property type="entry name" value="NagB/RpiA_transferase-like"/>
</dbReference>
<protein>
    <submittedName>
        <fullName evidence="5">DeoR family transcriptional regulator</fullName>
    </submittedName>
    <submittedName>
        <fullName evidence="4">Glycerol-3-phosphate regulon repressor</fullName>
    </submittedName>
</protein>
<dbReference type="SMART" id="SM00420">
    <property type="entry name" value="HTH_DEOR"/>
    <property type="match status" value="1"/>
</dbReference>
<dbReference type="EMBL" id="CYYA01000013">
    <property type="protein sequence ID" value="CUN12615.1"/>
    <property type="molecule type" value="Genomic_DNA"/>
</dbReference>
<dbReference type="PROSITE" id="PS51000">
    <property type="entry name" value="HTH_DEOR_2"/>
    <property type="match status" value="1"/>
</dbReference>
<dbReference type="SMART" id="SM01134">
    <property type="entry name" value="DeoRC"/>
    <property type="match status" value="1"/>
</dbReference>
<dbReference type="PANTHER" id="PTHR30363">
    <property type="entry name" value="HTH-TYPE TRANSCRIPTIONAL REGULATOR SRLR-RELATED"/>
    <property type="match status" value="1"/>
</dbReference>
<evidence type="ECO:0000256" key="1">
    <source>
        <dbReference type="ARBA" id="ARBA00023015"/>
    </source>
</evidence>